<dbReference type="OrthoDB" id="7876207at2"/>
<dbReference type="Proteomes" id="UP000198977">
    <property type="component" value="Unassembled WGS sequence"/>
</dbReference>
<dbReference type="AlphaFoldDB" id="A0A1I1SMM1"/>
<feature type="transmembrane region" description="Helical" evidence="1">
    <location>
        <begin position="26"/>
        <end position="48"/>
    </location>
</feature>
<keyword evidence="1" id="KW-1133">Transmembrane helix</keyword>
<evidence type="ECO:0000256" key="1">
    <source>
        <dbReference type="SAM" id="Phobius"/>
    </source>
</evidence>
<dbReference type="RefSeq" id="WP_093921862.1">
    <property type="nucleotide sequence ID" value="NZ_FOMW01000001.1"/>
</dbReference>
<keyword evidence="1" id="KW-0812">Transmembrane</keyword>
<keyword evidence="1" id="KW-0472">Membrane</keyword>
<evidence type="ECO:0008006" key="4">
    <source>
        <dbReference type="Google" id="ProtNLM"/>
    </source>
</evidence>
<keyword evidence="3" id="KW-1185">Reference proteome</keyword>
<evidence type="ECO:0000313" key="2">
    <source>
        <dbReference type="EMBL" id="SFD47696.1"/>
    </source>
</evidence>
<organism evidence="2 3">
    <name type="scientific">Sulfitobacter brevis</name>
    <dbReference type="NCBI Taxonomy" id="74348"/>
    <lineage>
        <taxon>Bacteria</taxon>
        <taxon>Pseudomonadati</taxon>
        <taxon>Pseudomonadota</taxon>
        <taxon>Alphaproteobacteria</taxon>
        <taxon>Rhodobacterales</taxon>
        <taxon>Roseobacteraceae</taxon>
        <taxon>Sulfitobacter</taxon>
    </lineage>
</organism>
<name>A0A1I1SMM1_9RHOB</name>
<dbReference type="EMBL" id="FOMW01000001">
    <property type="protein sequence ID" value="SFD47696.1"/>
    <property type="molecule type" value="Genomic_DNA"/>
</dbReference>
<dbReference type="STRING" id="74348.SAMN04488523_10193"/>
<evidence type="ECO:0000313" key="3">
    <source>
        <dbReference type="Proteomes" id="UP000198977"/>
    </source>
</evidence>
<accession>A0A1I1SMM1</accession>
<reference evidence="2 3" key="1">
    <citation type="submission" date="2016-10" db="EMBL/GenBank/DDBJ databases">
        <authorList>
            <person name="de Groot N.N."/>
        </authorList>
    </citation>
    <scope>NUCLEOTIDE SEQUENCE [LARGE SCALE GENOMIC DNA]</scope>
    <source>
        <strain evidence="2 3">DSM 11443</strain>
    </source>
</reference>
<gene>
    <name evidence="2" type="ORF">SAMN04488523_10193</name>
</gene>
<proteinExistence type="predicted"/>
<sequence>MWTTIFNRRLAQIARCNFLRQEDGTIAIETMIILPMLFWTYLTMFSIFDSFETYSNNQKAAYTIGDAISRETLPIDDAYLNGTQDLFEYLTWSEGQSSIRVSSLWYDEASDSIKRDWSQSRGWVVALTDSDVVNWKNRLPVMPDGERVVVVETWSNYTPPFKTGLEKGEIHNFVFTRPRYAPRVCWVSCD</sequence>
<protein>
    <recommendedName>
        <fullName evidence="4">TadE-like protein</fullName>
    </recommendedName>
</protein>